<feature type="region of interest" description="Disordered" evidence="1">
    <location>
        <begin position="1"/>
        <end position="85"/>
    </location>
</feature>
<evidence type="ECO:0000256" key="1">
    <source>
        <dbReference type="SAM" id="MobiDB-lite"/>
    </source>
</evidence>
<dbReference type="EMBL" id="OB661438">
    <property type="protein sequence ID" value="CAD7228221.1"/>
    <property type="molecule type" value="Genomic_DNA"/>
</dbReference>
<feature type="compositionally biased region" description="Polar residues" evidence="1">
    <location>
        <begin position="41"/>
        <end position="67"/>
    </location>
</feature>
<dbReference type="AlphaFoldDB" id="A0A7R8WGA0"/>
<accession>A0A7R8WGA0</accession>
<reference evidence="2" key="1">
    <citation type="submission" date="2020-11" db="EMBL/GenBank/DDBJ databases">
        <authorList>
            <person name="Tran Van P."/>
        </authorList>
    </citation>
    <scope>NUCLEOTIDE SEQUENCE</scope>
</reference>
<evidence type="ECO:0000313" key="2">
    <source>
        <dbReference type="EMBL" id="CAD7228221.1"/>
    </source>
</evidence>
<feature type="non-terminal residue" evidence="2">
    <location>
        <position position="1"/>
    </location>
</feature>
<gene>
    <name evidence="2" type="ORF">CTOB1V02_LOCUS6109</name>
</gene>
<proteinExistence type="predicted"/>
<protein>
    <submittedName>
        <fullName evidence="2">Uncharacterized protein</fullName>
    </submittedName>
</protein>
<sequence length="85" mass="8800">MQSRGMAPPMAPNGRSNVSQGGGYGNASSNASSRHEDSSSHRGSFNHNPRGSASNATPPSSQQSRVSLPSPALAQNKDTDILTHL</sequence>
<organism evidence="2">
    <name type="scientific">Cyprideis torosa</name>
    <dbReference type="NCBI Taxonomy" id="163714"/>
    <lineage>
        <taxon>Eukaryota</taxon>
        <taxon>Metazoa</taxon>
        <taxon>Ecdysozoa</taxon>
        <taxon>Arthropoda</taxon>
        <taxon>Crustacea</taxon>
        <taxon>Oligostraca</taxon>
        <taxon>Ostracoda</taxon>
        <taxon>Podocopa</taxon>
        <taxon>Podocopida</taxon>
        <taxon>Cytherocopina</taxon>
        <taxon>Cytheroidea</taxon>
        <taxon>Cytherideidae</taxon>
        <taxon>Cyprideis</taxon>
    </lineage>
</organism>
<name>A0A7R8WGA0_9CRUS</name>